<dbReference type="Pfam" id="PF00753">
    <property type="entry name" value="Lactamase_B"/>
    <property type="match status" value="1"/>
</dbReference>
<reference evidence="2 3" key="1">
    <citation type="submission" date="2015-10" db="EMBL/GenBank/DDBJ databases">
        <title>Candidatus Desulfofervidus auxilii, a hydrogenotrophic sulfate-reducing bacterium involved in the thermophilic anaerobic oxidation of methane.</title>
        <authorList>
            <person name="Krukenberg V."/>
            <person name="Richter M."/>
            <person name="Wegener G."/>
        </authorList>
    </citation>
    <scope>NUCLEOTIDE SEQUENCE [LARGE SCALE GENOMIC DNA]</scope>
    <source>
        <strain evidence="2 3">HS1</strain>
    </source>
</reference>
<feature type="domain" description="Metallo-beta-lactamase" evidence="1">
    <location>
        <begin position="24"/>
        <end position="83"/>
    </location>
</feature>
<dbReference type="InterPro" id="IPR036866">
    <property type="entry name" value="RibonucZ/Hydroxyglut_hydro"/>
</dbReference>
<evidence type="ECO:0000313" key="2">
    <source>
        <dbReference type="EMBL" id="AMM42096.1"/>
    </source>
</evidence>
<evidence type="ECO:0000259" key="1">
    <source>
        <dbReference type="Pfam" id="PF00753"/>
    </source>
</evidence>
<dbReference type="Proteomes" id="UP000070560">
    <property type="component" value="Chromosome"/>
</dbReference>
<evidence type="ECO:0000313" key="3">
    <source>
        <dbReference type="Proteomes" id="UP000070560"/>
    </source>
</evidence>
<keyword evidence="3" id="KW-1185">Reference proteome</keyword>
<organism evidence="2 3">
    <name type="scientific">Desulfofervidus auxilii</name>
    <dbReference type="NCBI Taxonomy" id="1621989"/>
    <lineage>
        <taxon>Bacteria</taxon>
        <taxon>Pseudomonadati</taxon>
        <taxon>Thermodesulfobacteriota</taxon>
        <taxon>Candidatus Desulfofervidia</taxon>
        <taxon>Candidatus Desulfofervidales</taxon>
        <taxon>Candidatus Desulfofervidaceae</taxon>
        <taxon>Candidatus Desulfofervidus</taxon>
    </lineage>
</organism>
<dbReference type="OrthoDB" id="9803916at2"/>
<dbReference type="CDD" id="cd07713">
    <property type="entry name" value="DHPS-like_MBL-fold"/>
    <property type="match status" value="1"/>
</dbReference>
<gene>
    <name evidence="2" type="ORF">HS1_002312</name>
</gene>
<name>A0A7U4QMM0_DESA2</name>
<dbReference type="Gene3D" id="3.60.15.10">
    <property type="entry name" value="Ribonuclease Z/Hydroxyacylglutathione hydrolase-like"/>
    <property type="match status" value="2"/>
</dbReference>
<dbReference type="AlphaFoldDB" id="A0A7U4QMM0"/>
<proteinExistence type="predicted"/>
<dbReference type="PANTHER" id="PTHR13754:SF13">
    <property type="entry name" value="METALLO-BETA-LACTAMASE SUPERFAMILY PROTEIN (AFU_ORTHOLOGUE AFUA_3G07630)"/>
    <property type="match status" value="1"/>
</dbReference>
<dbReference type="KEGG" id="daw:HS1_002312"/>
<dbReference type="RefSeq" id="WP_066065689.1">
    <property type="nucleotide sequence ID" value="NZ_CP013015.1"/>
</dbReference>
<sequence length="204" mass="23024">MKLITLYDNQAREKFKAGWGFSCLLKLEEQTILFDTGADVETLAYNARLLEIDKDKISHCFISHDHYDHTGGIGWLSPKTKVVFPNQYKGEISQIDAMVFDLPIKEQTVIVKPNKVMLVGCSHPGIVRMANAVYEKYGKLKLIIGGFHLLGKSEREVSEMAKVLLEKTELIAPCHCTGESAIKVFEEVFGKRFIENYAGKIIEI</sequence>
<protein>
    <submittedName>
        <fullName evidence="2">Metallo-beta-lactamase</fullName>
    </submittedName>
</protein>
<dbReference type="InterPro" id="IPR041712">
    <property type="entry name" value="DHPS-like_MBL-fold"/>
</dbReference>
<dbReference type="PANTHER" id="PTHR13754">
    <property type="entry name" value="METALLO-BETA-LACTAMASE SUPERFAMILY PROTEIN"/>
    <property type="match status" value="1"/>
</dbReference>
<dbReference type="GO" id="GO:0016740">
    <property type="term" value="F:transferase activity"/>
    <property type="evidence" value="ECO:0007669"/>
    <property type="project" value="TreeGrafter"/>
</dbReference>
<accession>A0A7U4QMM0</accession>
<dbReference type="SUPFAM" id="SSF56281">
    <property type="entry name" value="Metallo-hydrolase/oxidoreductase"/>
    <property type="match status" value="1"/>
</dbReference>
<dbReference type="InterPro" id="IPR052926">
    <property type="entry name" value="Metallo-beta-lactamase_dom"/>
</dbReference>
<dbReference type="EMBL" id="CP013015">
    <property type="protein sequence ID" value="AMM42096.1"/>
    <property type="molecule type" value="Genomic_DNA"/>
</dbReference>
<dbReference type="InterPro" id="IPR001279">
    <property type="entry name" value="Metallo-B-lactamas"/>
</dbReference>